<dbReference type="Pfam" id="PF00005">
    <property type="entry name" value="ABC_tran"/>
    <property type="match status" value="1"/>
</dbReference>
<dbReference type="PANTHER" id="PTHR42781:SF4">
    <property type="entry name" value="SPERMIDINE_PUTRESCINE IMPORT ATP-BINDING PROTEIN POTA"/>
    <property type="match status" value="1"/>
</dbReference>
<accession>A0A0N0M7C3</accession>
<dbReference type="SMART" id="SM00382">
    <property type="entry name" value="AAA"/>
    <property type="match status" value="1"/>
</dbReference>
<dbReference type="Proteomes" id="UP000037822">
    <property type="component" value="Unassembled WGS sequence"/>
</dbReference>
<protein>
    <submittedName>
        <fullName evidence="5">ABC transporter ATP-binding protein</fullName>
    </submittedName>
</protein>
<dbReference type="GO" id="GO:0016887">
    <property type="term" value="F:ATP hydrolysis activity"/>
    <property type="evidence" value="ECO:0007669"/>
    <property type="project" value="InterPro"/>
</dbReference>
<dbReference type="PATRIC" id="fig|1526658.3.peg.4937"/>
<organism evidence="5 6">
    <name type="scientific">Bosea vaviloviae</name>
    <dbReference type="NCBI Taxonomy" id="1526658"/>
    <lineage>
        <taxon>Bacteria</taxon>
        <taxon>Pseudomonadati</taxon>
        <taxon>Pseudomonadota</taxon>
        <taxon>Alphaproteobacteria</taxon>
        <taxon>Hyphomicrobiales</taxon>
        <taxon>Boseaceae</taxon>
        <taxon>Bosea</taxon>
    </lineage>
</organism>
<evidence type="ECO:0000313" key="6">
    <source>
        <dbReference type="Proteomes" id="UP000037822"/>
    </source>
</evidence>
<dbReference type="InterPro" id="IPR003593">
    <property type="entry name" value="AAA+_ATPase"/>
</dbReference>
<evidence type="ECO:0000256" key="2">
    <source>
        <dbReference type="ARBA" id="ARBA00022741"/>
    </source>
</evidence>
<keyword evidence="2" id="KW-0547">Nucleotide-binding</keyword>
<proteinExistence type="predicted"/>
<dbReference type="PANTHER" id="PTHR42781">
    <property type="entry name" value="SPERMIDINE/PUTRESCINE IMPORT ATP-BINDING PROTEIN POTA"/>
    <property type="match status" value="1"/>
</dbReference>
<dbReference type="AlphaFoldDB" id="A0A0N0M7C3"/>
<name>A0A0N0M7C3_9HYPH</name>
<dbReference type="EMBL" id="LGSZ01000095">
    <property type="protein sequence ID" value="KPH73783.1"/>
    <property type="molecule type" value="Genomic_DNA"/>
</dbReference>
<keyword evidence="1" id="KW-0813">Transport</keyword>
<dbReference type="SUPFAM" id="SSF52540">
    <property type="entry name" value="P-loop containing nucleoside triphosphate hydrolases"/>
    <property type="match status" value="1"/>
</dbReference>
<keyword evidence="6" id="KW-1185">Reference proteome</keyword>
<gene>
    <name evidence="5" type="ORF">AE618_26940</name>
</gene>
<dbReference type="GO" id="GO:0005524">
    <property type="term" value="F:ATP binding"/>
    <property type="evidence" value="ECO:0007669"/>
    <property type="project" value="UniProtKB-KW"/>
</dbReference>
<sequence length="212" mass="22596">MRGALALRNVTIRLGVTTLVTALDLTVAPGDVATVMGPSGSGKSSLLAFVAGFLDGGVFAAEGAVLVDGDNVSRLPPERRRIGLLFQDDLLFPHLSVGGNLMFGLPASIRDRTERRRLVEAALADAGLDGFADRDPATLSGGQRARAALMRVLLSQPRALLLDEPFSRLDAELRGSFRTMVFDQARRRGLPVLLVTHDPQDAEAANGRVVML</sequence>
<dbReference type="InterPro" id="IPR027417">
    <property type="entry name" value="P-loop_NTPase"/>
</dbReference>
<reference evidence="5 6" key="1">
    <citation type="submission" date="2015-07" db="EMBL/GenBank/DDBJ databases">
        <title>Whole genome sequencing of Bosea vaviloviae isolated from cave pool.</title>
        <authorList>
            <person name="Tan N.E.H."/>
            <person name="Lee Y.P."/>
            <person name="Gan H.M."/>
            <person name="Barton H."/>
            <person name="Savka M.A."/>
        </authorList>
    </citation>
    <scope>NUCLEOTIDE SEQUENCE [LARGE SCALE GENOMIC DNA]</scope>
    <source>
        <strain evidence="5 6">SD260</strain>
    </source>
</reference>
<evidence type="ECO:0000256" key="3">
    <source>
        <dbReference type="ARBA" id="ARBA00022840"/>
    </source>
</evidence>
<keyword evidence="3 5" id="KW-0067">ATP-binding</keyword>
<evidence type="ECO:0000259" key="4">
    <source>
        <dbReference type="PROSITE" id="PS50893"/>
    </source>
</evidence>
<dbReference type="PROSITE" id="PS50893">
    <property type="entry name" value="ABC_TRANSPORTER_2"/>
    <property type="match status" value="1"/>
</dbReference>
<evidence type="ECO:0000256" key="1">
    <source>
        <dbReference type="ARBA" id="ARBA00022448"/>
    </source>
</evidence>
<dbReference type="InterPro" id="IPR050093">
    <property type="entry name" value="ABC_SmlMolc_Importer"/>
</dbReference>
<evidence type="ECO:0000313" key="5">
    <source>
        <dbReference type="EMBL" id="KPH73783.1"/>
    </source>
</evidence>
<dbReference type="Gene3D" id="3.40.50.300">
    <property type="entry name" value="P-loop containing nucleotide triphosphate hydrolases"/>
    <property type="match status" value="1"/>
</dbReference>
<comment type="caution">
    <text evidence="5">The sequence shown here is derived from an EMBL/GenBank/DDBJ whole genome shotgun (WGS) entry which is preliminary data.</text>
</comment>
<feature type="domain" description="ABC transporter" evidence="4">
    <location>
        <begin position="5"/>
        <end position="212"/>
    </location>
</feature>
<dbReference type="InterPro" id="IPR003439">
    <property type="entry name" value="ABC_transporter-like_ATP-bd"/>
</dbReference>